<dbReference type="InterPro" id="IPR036259">
    <property type="entry name" value="MFS_trans_sf"/>
</dbReference>
<keyword evidence="3 5" id="KW-1133">Transmembrane helix</keyword>
<keyword evidence="8" id="KW-1185">Reference proteome</keyword>
<dbReference type="GO" id="GO:0046943">
    <property type="term" value="F:carboxylic acid transmembrane transporter activity"/>
    <property type="evidence" value="ECO:0007669"/>
    <property type="project" value="TreeGrafter"/>
</dbReference>
<keyword evidence="2 5" id="KW-0812">Transmembrane</keyword>
<evidence type="ECO:0000259" key="6">
    <source>
        <dbReference type="PROSITE" id="PS50850"/>
    </source>
</evidence>
<dbReference type="Proteomes" id="UP001337655">
    <property type="component" value="Unassembled WGS sequence"/>
</dbReference>
<reference evidence="7 8" key="1">
    <citation type="submission" date="2023-08" db="EMBL/GenBank/DDBJ databases">
        <title>Black Yeasts Isolated from many extreme environments.</title>
        <authorList>
            <person name="Coleine C."/>
            <person name="Stajich J.E."/>
            <person name="Selbmann L."/>
        </authorList>
    </citation>
    <scope>NUCLEOTIDE SEQUENCE [LARGE SCALE GENOMIC DNA]</scope>
    <source>
        <strain evidence="7 8">CCFEE 5935</strain>
    </source>
</reference>
<proteinExistence type="predicted"/>
<dbReference type="PROSITE" id="PS50850">
    <property type="entry name" value="MFS"/>
    <property type="match status" value="1"/>
</dbReference>
<protein>
    <recommendedName>
        <fullName evidence="6">Major facilitator superfamily (MFS) profile domain-containing protein</fullName>
    </recommendedName>
</protein>
<dbReference type="Gene3D" id="1.20.1250.20">
    <property type="entry name" value="MFS general substrate transporter like domains"/>
    <property type="match status" value="1"/>
</dbReference>
<dbReference type="AlphaFoldDB" id="A0AAV9P3D2"/>
<comment type="caution">
    <text evidence="7">The sequence shown here is derived from an EMBL/GenBank/DDBJ whole genome shotgun (WGS) entry which is preliminary data.</text>
</comment>
<evidence type="ECO:0000256" key="5">
    <source>
        <dbReference type="SAM" id="Phobius"/>
    </source>
</evidence>
<dbReference type="InterPro" id="IPR005828">
    <property type="entry name" value="MFS_sugar_transport-like"/>
</dbReference>
<evidence type="ECO:0000256" key="2">
    <source>
        <dbReference type="ARBA" id="ARBA00022692"/>
    </source>
</evidence>
<feature type="domain" description="Major facilitator superfamily (MFS) profile" evidence="6">
    <location>
        <begin position="10"/>
        <end position="432"/>
    </location>
</feature>
<feature type="transmembrane region" description="Helical" evidence="5">
    <location>
        <begin position="147"/>
        <end position="174"/>
    </location>
</feature>
<dbReference type="GO" id="GO:0005886">
    <property type="term" value="C:plasma membrane"/>
    <property type="evidence" value="ECO:0007669"/>
    <property type="project" value="TreeGrafter"/>
</dbReference>
<sequence length="477" mass="50549">MGKILDNVKFLCIAGVGLFGDGWLNITIGLVIPMIGYLYFTDDGGAVPTVSGSVIKGGLSIGMILGQLSFGLFGDALGRHKVYGKELIITIFGTLLLIVPPTYLGHAGIVAWLTTFRIITGVGIGGDYPMSSSLSAEHNPMGSRAKLILTVFSFLGLGSVSAGVTYIILLAAFREAIKSNIHHLQWVWRLLFGIGLVPLIATLYARLTMKESKPYEKYVSTDTGLIGEDKRGLKEQFADFRIYFSQWKHAKTDIAFYGINLNQSIILGAIGYGTGATPYETLWNTAIGNIIVAAAGYLPGFYIGIFLPDVVGRVSQQAICSALVTLLYAIWAGVTNHTSTAGLMILFTLSQLVLNSGPNCTTFLLPVEVFPTRVRGCAHGIAAASGKAGAVLTAFAFGTVAEKIGINGVLGLFSGIMALCTLVTLLIPEPRGKTLDEIERGALYGEVASPSDTSVSSGELGRVAVHAKGDDGVKDQV</sequence>
<dbReference type="SUPFAM" id="SSF103473">
    <property type="entry name" value="MFS general substrate transporter"/>
    <property type="match status" value="1"/>
</dbReference>
<evidence type="ECO:0000256" key="3">
    <source>
        <dbReference type="ARBA" id="ARBA00022989"/>
    </source>
</evidence>
<keyword evidence="4 5" id="KW-0472">Membrane</keyword>
<dbReference type="GeneID" id="89929224"/>
<accession>A0AAV9P3D2</accession>
<feature type="transmembrane region" description="Helical" evidence="5">
    <location>
        <begin position="86"/>
        <end position="103"/>
    </location>
</feature>
<feature type="transmembrane region" description="Helical" evidence="5">
    <location>
        <begin position="286"/>
        <end position="307"/>
    </location>
</feature>
<comment type="subcellular location">
    <subcellularLocation>
        <location evidence="1">Membrane</location>
        <topology evidence="1">Multi-pass membrane protein</topology>
    </subcellularLocation>
</comment>
<dbReference type="RefSeq" id="XP_064656967.1">
    <property type="nucleotide sequence ID" value="XM_064805125.1"/>
</dbReference>
<feature type="transmembrane region" description="Helical" evidence="5">
    <location>
        <begin position="12"/>
        <end position="40"/>
    </location>
</feature>
<evidence type="ECO:0000256" key="4">
    <source>
        <dbReference type="ARBA" id="ARBA00023136"/>
    </source>
</evidence>
<name>A0AAV9P3D2_9PEZI</name>
<dbReference type="PANTHER" id="PTHR23508:SF10">
    <property type="entry name" value="CARBOXYLIC ACID TRANSPORTER PROTEIN HOMOLOG"/>
    <property type="match status" value="1"/>
</dbReference>
<dbReference type="Pfam" id="PF00083">
    <property type="entry name" value="Sugar_tr"/>
    <property type="match status" value="2"/>
</dbReference>
<evidence type="ECO:0000313" key="8">
    <source>
        <dbReference type="Proteomes" id="UP001337655"/>
    </source>
</evidence>
<dbReference type="InterPro" id="IPR020846">
    <property type="entry name" value="MFS_dom"/>
</dbReference>
<dbReference type="PANTHER" id="PTHR23508">
    <property type="entry name" value="CARBOXYLIC ACID TRANSPORTER PROTEIN HOMOLOG"/>
    <property type="match status" value="1"/>
</dbReference>
<dbReference type="PROSITE" id="PS00217">
    <property type="entry name" value="SUGAR_TRANSPORT_2"/>
    <property type="match status" value="1"/>
</dbReference>
<dbReference type="EMBL" id="JAVRRT010000012">
    <property type="protein sequence ID" value="KAK5167159.1"/>
    <property type="molecule type" value="Genomic_DNA"/>
</dbReference>
<dbReference type="InterPro" id="IPR005829">
    <property type="entry name" value="Sugar_transporter_CS"/>
</dbReference>
<feature type="transmembrane region" description="Helical" evidence="5">
    <location>
        <begin position="186"/>
        <end position="207"/>
    </location>
</feature>
<feature type="transmembrane region" description="Helical" evidence="5">
    <location>
        <begin position="404"/>
        <end position="427"/>
    </location>
</feature>
<feature type="transmembrane region" description="Helical" evidence="5">
    <location>
        <begin position="254"/>
        <end position="274"/>
    </location>
</feature>
<evidence type="ECO:0000256" key="1">
    <source>
        <dbReference type="ARBA" id="ARBA00004141"/>
    </source>
</evidence>
<organism evidence="7 8">
    <name type="scientific">Saxophila tyrrhenica</name>
    <dbReference type="NCBI Taxonomy" id="1690608"/>
    <lineage>
        <taxon>Eukaryota</taxon>
        <taxon>Fungi</taxon>
        <taxon>Dikarya</taxon>
        <taxon>Ascomycota</taxon>
        <taxon>Pezizomycotina</taxon>
        <taxon>Dothideomycetes</taxon>
        <taxon>Dothideomycetidae</taxon>
        <taxon>Mycosphaerellales</taxon>
        <taxon>Extremaceae</taxon>
        <taxon>Saxophila</taxon>
    </lineage>
</organism>
<gene>
    <name evidence="7" type="ORF">LTR77_007889</name>
</gene>
<evidence type="ECO:0000313" key="7">
    <source>
        <dbReference type="EMBL" id="KAK5167159.1"/>
    </source>
</evidence>